<feature type="compositionally biased region" description="Polar residues" evidence="2">
    <location>
        <begin position="10"/>
        <end position="23"/>
    </location>
</feature>
<dbReference type="SUPFAM" id="SSF52047">
    <property type="entry name" value="RNI-like"/>
    <property type="match status" value="1"/>
</dbReference>
<dbReference type="PRINTS" id="PR02062">
    <property type="entry name" value="CENTROSOME78"/>
</dbReference>
<feature type="region of interest" description="Disordered" evidence="2">
    <location>
        <begin position="1"/>
        <end position="25"/>
    </location>
</feature>
<reference evidence="3" key="2">
    <citation type="submission" date="2025-05" db="UniProtKB">
        <authorList>
            <consortium name="EnsemblMetazoa"/>
        </authorList>
    </citation>
    <scope>IDENTIFICATION</scope>
    <source>
        <strain evidence="3">Foshan</strain>
    </source>
</reference>
<dbReference type="InterPro" id="IPR006553">
    <property type="entry name" value="Leu-rich_rpt_Cys-con_subtyp"/>
</dbReference>
<organism evidence="3 4">
    <name type="scientific">Aedes albopictus</name>
    <name type="common">Asian tiger mosquito</name>
    <name type="synonym">Stegomyia albopicta</name>
    <dbReference type="NCBI Taxonomy" id="7160"/>
    <lineage>
        <taxon>Eukaryota</taxon>
        <taxon>Metazoa</taxon>
        <taxon>Ecdysozoa</taxon>
        <taxon>Arthropoda</taxon>
        <taxon>Hexapoda</taxon>
        <taxon>Insecta</taxon>
        <taxon>Pterygota</taxon>
        <taxon>Neoptera</taxon>
        <taxon>Endopterygota</taxon>
        <taxon>Diptera</taxon>
        <taxon>Nematocera</taxon>
        <taxon>Culicoidea</taxon>
        <taxon>Culicidae</taxon>
        <taxon>Culicinae</taxon>
        <taxon>Aedini</taxon>
        <taxon>Aedes</taxon>
        <taxon>Stegomyia</taxon>
    </lineage>
</organism>
<accession>A0ABM1XV42</accession>
<evidence type="ECO:0000313" key="4">
    <source>
        <dbReference type="Proteomes" id="UP000069940"/>
    </source>
</evidence>
<sequence>MAPESLKPQDPSSFNPNGTGTTNRRMKNFHRRYLTLCRAKNFQPLTELVGNAGGGAGVRRTKVNHSWQTVDFYGDRFKETDWQLIADALGEDSSLERLAIRLRKTLNDVIENGNQRMDEVADRPVILVKRLFTKLMDGLESFLASNQIIKTLVLEALPIQGFHMATFVKGLQQNGSLVELSLARSCIRDDGCEAICSVAMHLPNLESLNVSGCQLTARGCRALADLVKYQKIQRFAQSWQYSLRYCEVDTEKMQGLRILALSSNPCVGDEGLNELTEVLKDDEWIRQVQFRNCGLTDTGAKLLVDCLNVNKTIKKFDIRSNSGMSNAALHEILVKLGEEVESSDSSQSAPETFTNGQIKVKAAEQVKCLQQQLAIERHRGIQMQLLVEQLRQQLIMQKEEYSAQLKTLKQECNAIINQRDELLHKVQQLGKVRPKSKKANLRKSKSVALPSELFRRSSDGHAKPSTKSEMTLRWVHGDRVSSLTNGVATTAMRPQMVERGIGDSGHNSEANGIQLAEMLAWTGHSEDVIGDIGVGCSKVTVRKALHGKRTNLDDITELSEDDYFANVSDAADQQSGDGLTSRNAATLDEDEDDEDDIGSSLSGAELLKLIAKQKSTERVHDTQSLYMSVFSGDEN</sequence>
<evidence type="ECO:0000256" key="1">
    <source>
        <dbReference type="SAM" id="Coils"/>
    </source>
</evidence>
<name>A0ABM1XV42_AEDAL</name>
<dbReference type="GeneID" id="115267084"/>
<proteinExistence type="predicted"/>
<feature type="region of interest" description="Disordered" evidence="2">
    <location>
        <begin position="569"/>
        <end position="599"/>
    </location>
</feature>
<keyword evidence="1" id="KW-0175">Coiled coil</keyword>
<dbReference type="SMART" id="SM00368">
    <property type="entry name" value="LRR_RI"/>
    <property type="match status" value="4"/>
</dbReference>
<dbReference type="PANTHER" id="PTHR24110:SF3">
    <property type="entry name" value="CENTROSOMAL PROTEIN OF 78 KDA"/>
    <property type="match status" value="1"/>
</dbReference>
<dbReference type="EnsemblMetazoa" id="AALFPA23_003168.R3372">
    <property type="protein sequence ID" value="AALFPA23_003168.P3372"/>
    <property type="gene ID" value="AALFPA23_003168"/>
</dbReference>
<dbReference type="Pfam" id="PF13516">
    <property type="entry name" value="LRR_6"/>
    <property type="match status" value="3"/>
</dbReference>
<reference evidence="4" key="1">
    <citation type="journal article" date="2015" name="Proc. Natl. Acad. Sci. U.S.A.">
        <title>Genome sequence of the Asian Tiger mosquito, Aedes albopictus, reveals insights into its biology, genetics, and evolution.</title>
        <authorList>
            <person name="Chen X.G."/>
            <person name="Jiang X."/>
            <person name="Gu J."/>
            <person name="Xu M."/>
            <person name="Wu Y."/>
            <person name="Deng Y."/>
            <person name="Zhang C."/>
            <person name="Bonizzoni M."/>
            <person name="Dermauw W."/>
            <person name="Vontas J."/>
            <person name="Armbruster P."/>
            <person name="Huang X."/>
            <person name="Yang Y."/>
            <person name="Zhang H."/>
            <person name="He W."/>
            <person name="Peng H."/>
            <person name="Liu Y."/>
            <person name="Wu K."/>
            <person name="Chen J."/>
            <person name="Lirakis M."/>
            <person name="Topalis P."/>
            <person name="Van Leeuwen T."/>
            <person name="Hall A.B."/>
            <person name="Jiang X."/>
            <person name="Thorpe C."/>
            <person name="Mueller R.L."/>
            <person name="Sun C."/>
            <person name="Waterhouse R.M."/>
            <person name="Yan G."/>
            <person name="Tu Z.J."/>
            <person name="Fang X."/>
            <person name="James A.A."/>
        </authorList>
    </citation>
    <scope>NUCLEOTIDE SEQUENCE [LARGE SCALE GENOMIC DNA]</scope>
    <source>
        <strain evidence="4">Foshan</strain>
    </source>
</reference>
<protein>
    <submittedName>
        <fullName evidence="3">Uncharacterized protein</fullName>
    </submittedName>
</protein>
<evidence type="ECO:0000313" key="3">
    <source>
        <dbReference type="EnsemblMetazoa" id="AALFPA23_003168.P3372"/>
    </source>
</evidence>
<keyword evidence="4" id="KW-1185">Reference proteome</keyword>
<evidence type="ECO:0000256" key="2">
    <source>
        <dbReference type="SAM" id="MobiDB-lite"/>
    </source>
</evidence>
<dbReference type="PANTHER" id="PTHR24110">
    <property type="entry name" value="CENTROSOMAL PROTEIN OF 78 KDA"/>
    <property type="match status" value="1"/>
</dbReference>
<dbReference type="Proteomes" id="UP000069940">
    <property type="component" value="Unassembled WGS sequence"/>
</dbReference>
<feature type="coiled-coil region" evidence="1">
    <location>
        <begin position="391"/>
        <end position="425"/>
    </location>
</feature>
<dbReference type="SMART" id="SM00367">
    <property type="entry name" value="LRR_CC"/>
    <property type="match status" value="2"/>
</dbReference>
<dbReference type="InterPro" id="IPR026212">
    <property type="entry name" value="Cep78"/>
</dbReference>
<feature type="compositionally biased region" description="Polar residues" evidence="2">
    <location>
        <begin position="571"/>
        <end position="584"/>
    </location>
</feature>
<dbReference type="RefSeq" id="XP_062704731.1">
    <property type="nucleotide sequence ID" value="XM_062848747.1"/>
</dbReference>
<dbReference type="InterPro" id="IPR001611">
    <property type="entry name" value="Leu-rich_rpt"/>
</dbReference>
<dbReference type="InterPro" id="IPR032675">
    <property type="entry name" value="LRR_dom_sf"/>
</dbReference>
<feature type="compositionally biased region" description="Acidic residues" evidence="2">
    <location>
        <begin position="587"/>
        <end position="597"/>
    </location>
</feature>
<dbReference type="Gene3D" id="3.80.10.10">
    <property type="entry name" value="Ribonuclease Inhibitor"/>
    <property type="match status" value="1"/>
</dbReference>